<proteinExistence type="predicted"/>
<accession>A0A177DKB9</accession>
<dbReference type="KEGG" id="aalt:CC77DRAFT_1021034"/>
<gene>
    <name evidence="2" type="ORF">CC77DRAFT_1021034</name>
</gene>
<keyword evidence="1" id="KW-1133">Transmembrane helix</keyword>
<dbReference type="EMBL" id="KV441480">
    <property type="protein sequence ID" value="OAG19641.1"/>
    <property type="molecule type" value="Genomic_DNA"/>
</dbReference>
<sequence>MTPNVRLRNLPSPAEYLQGSLHSDLGIVLMYNSRPIDNVRQAYTDPADSVQAYIVFTLPCQAGTLFLSLLYRCLPRSHAFR</sequence>
<evidence type="ECO:0000313" key="2">
    <source>
        <dbReference type="EMBL" id="OAG19641.1"/>
    </source>
</evidence>
<reference evidence="2 3" key="1">
    <citation type="submission" date="2016-05" db="EMBL/GenBank/DDBJ databases">
        <title>Comparative analysis of secretome profiles of manganese(II)-oxidizing ascomycete fungi.</title>
        <authorList>
            <consortium name="DOE Joint Genome Institute"/>
            <person name="Zeiner C.A."/>
            <person name="Purvine S.O."/>
            <person name="Zink E.M."/>
            <person name="Wu S."/>
            <person name="Pasa-Tolic L."/>
            <person name="Chaput D.L."/>
            <person name="Haridas S."/>
            <person name="Grigoriev I.V."/>
            <person name="Santelli C.M."/>
            <person name="Hansel C.M."/>
        </authorList>
    </citation>
    <scope>NUCLEOTIDE SEQUENCE [LARGE SCALE GENOMIC DNA]</scope>
    <source>
        <strain evidence="2 3">SRC1lrK2f</strain>
    </source>
</reference>
<organism evidence="2 3">
    <name type="scientific">Alternaria alternata</name>
    <name type="common">Alternaria rot fungus</name>
    <name type="synonym">Torula alternata</name>
    <dbReference type="NCBI Taxonomy" id="5599"/>
    <lineage>
        <taxon>Eukaryota</taxon>
        <taxon>Fungi</taxon>
        <taxon>Dikarya</taxon>
        <taxon>Ascomycota</taxon>
        <taxon>Pezizomycotina</taxon>
        <taxon>Dothideomycetes</taxon>
        <taxon>Pleosporomycetidae</taxon>
        <taxon>Pleosporales</taxon>
        <taxon>Pleosporineae</taxon>
        <taxon>Pleosporaceae</taxon>
        <taxon>Alternaria</taxon>
        <taxon>Alternaria sect. Alternaria</taxon>
        <taxon>Alternaria alternata complex</taxon>
    </lineage>
</organism>
<keyword evidence="1" id="KW-0472">Membrane</keyword>
<feature type="non-terminal residue" evidence="2">
    <location>
        <position position="81"/>
    </location>
</feature>
<feature type="transmembrane region" description="Helical" evidence="1">
    <location>
        <begin position="50"/>
        <end position="71"/>
    </location>
</feature>
<evidence type="ECO:0000256" key="1">
    <source>
        <dbReference type="SAM" id="Phobius"/>
    </source>
</evidence>
<keyword evidence="3" id="KW-1185">Reference proteome</keyword>
<protein>
    <submittedName>
        <fullName evidence="2">Uncharacterized protein</fullName>
    </submittedName>
</protein>
<dbReference type="AlphaFoldDB" id="A0A177DKB9"/>
<dbReference type="VEuPathDB" id="FungiDB:CC77DRAFT_1021034"/>
<name>A0A177DKB9_ALTAL</name>
<evidence type="ECO:0000313" key="3">
    <source>
        <dbReference type="Proteomes" id="UP000077248"/>
    </source>
</evidence>
<keyword evidence="1" id="KW-0812">Transmembrane</keyword>
<dbReference type="RefSeq" id="XP_018385062.1">
    <property type="nucleotide sequence ID" value="XM_018525186.1"/>
</dbReference>
<dbReference type="Proteomes" id="UP000077248">
    <property type="component" value="Unassembled WGS sequence"/>
</dbReference>
<dbReference type="GeneID" id="29110780"/>